<protein>
    <recommendedName>
        <fullName evidence="5 18">NADH-ubiquinone oxidoreductase chain 2</fullName>
        <ecNumber evidence="4 18">7.1.1.2</ecNumber>
    </recommendedName>
</protein>
<proteinExistence type="inferred from homology"/>
<evidence type="ECO:0000256" key="14">
    <source>
        <dbReference type="ARBA" id="ARBA00023075"/>
    </source>
</evidence>
<keyword evidence="16 18" id="KW-0472">Membrane</keyword>
<keyword evidence="15 18" id="KW-0496">Mitochondrion</keyword>
<dbReference type="InterPro" id="IPR001750">
    <property type="entry name" value="ND/Mrp_TM"/>
</dbReference>
<dbReference type="PRINTS" id="PR01436">
    <property type="entry name" value="NADHDHGNASE2"/>
</dbReference>
<keyword evidence="10 18" id="KW-1278">Translocase</keyword>
<evidence type="ECO:0000256" key="8">
    <source>
        <dbReference type="ARBA" id="ARBA00022692"/>
    </source>
</evidence>
<feature type="transmembrane region" description="Helical" evidence="18">
    <location>
        <begin position="86"/>
        <end position="105"/>
    </location>
</feature>
<evidence type="ECO:0000256" key="13">
    <source>
        <dbReference type="ARBA" id="ARBA00023027"/>
    </source>
</evidence>
<dbReference type="InterPro" id="IPR050175">
    <property type="entry name" value="Complex_I_Subunit_2"/>
</dbReference>
<comment type="subcellular location">
    <subcellularLocation>
        <location evidence="2 18">Mitochondrion inner membrane</location>
        <topology evidence="2 18">Multi-pass membrane protein</topology>
    </subcellularLocation>
</comment>
<feature type="transmembrane region" description="Helical" evidence="18">
    <location>
        <begin position="6"/>
        <end position="32"/>
    </location>
</feature>
<evidence type="ECO:0000256" key="15">
    <source>
        <dbReference type="ARBA" id="ARBA00023128"/>
    </source>
</evidence>
<keyword evidence="6" id="KW-0813">Transport</keyword>
<dbReference type="PANTHER" id="PTHR46552:SF1">
    <property type="entry name" value="NADH-UBIQUINONE OXIDOREDUCTASE CHAIN 2"/>
    <property type="match status" value="1"/>
</dbReference>
<dbReference type="PANTHER" id="PTHR46552">
    <property type="entry name" value="NADH-UBIQUINONE OXIDOREDUCTASE CHAIN 2"/>
    <property type="match status" value="1"/>
</dbReference>
<dbReference type="GO" id="GO:0006120">
    <property type="term" value="P:mitochondrial electron transport, NADH to ubiquinone"/>
    <property type="evidence" value="ECO:0007669"/>
    <property type="project" value="InterPro"/>
</dbReference>
<evidence type="ECO:0000256" key="3">
    <source>
        <dbReference type="ARBA" id="ARBA00007012"/>
    </source>
</evidence>
<dbReference type="EC" id="7.1.1.2" evidence="4 18"/>
<feature type="transmembrane region" description="Helical" evidence="18">
    <location>
        <begin position="191"/>
        <end position="212"/>
    </location>
</feature>
<geneLocation type="mitochondrion" evidence="20"/>
<evidence type="ECO:0000256" key="18">
    <source>
        <dbReference type="RuleBase" id="RU003403"/>
    </source>
</evidence>
<feature type="transmembrane region" description="Helical" evidence="18">
    <location>
        <begin position="143"/>
        <end position="162"/>
    </location>
</feature>
<evidence type="ECO:0000256" key="6">
    <source>
        <dbReference type="ARBA" id="ARBA00022448"/>
    </source>
</evidence>
<feature type="transmembrane region" description="Helical" evidence="18">
    <location>
        <begin position="53"/>
        <end position="74"/>
    </location>
</feature>
<dbReference type="Pfam" id="PF00361">
    <property type="entry name" value="Proton_antipo_M"/>
    <property type="match status" value="1"/>
</dbReference>
<name>A0A7D5JY47_9HEMI</name>
<keyword evidence="14 18" id="KW-0830">Ubiquinone</keyword>
<evidence type="ECO:0000313" key="20">
    <source>
        <dbReference type="EMBL" id="QLF99786.1"/>
    </source>
</evidence>
<organism evidence="20">
    <name type="scientific">Palomena viridissima</name>
    <dbReference type="NCBI Taxonomy" id="763224"/>
    <lineage>
        <taxon>Eukaryota</taxon>
        <taxon>Metazoa</taxon>
        <taxon>Ecdysozoa</taxon>
        <taxon>Arthropoda</taxon>
        <taxon>Hexapoda</taxon>
        <taxon>Insecta</taxon>
        <taxon>Pterygota</taxon>
        <taxon>Neoptera</taxon>
        <taxon>Paraneoptera</taxon>
        <taxon>Hemiptera</taxon>
        <taxon>Heteroptera</taxon>
        <taxon>Panheteroptera</taxon>
        <taxon>Pentatomomorpha</taxon>
        <taxon>Pentatomoidea</taxon>
        <taxon>Pentatomidae</taxon>
        <taxon>Pentatominae</taxon>
        <taxon>Palomena</taxon>
    </lineage>
</organism>
<keyword evidence="9 18" id="KW-0999">Mitochondrion inner membrane</keyword>
<dbReference type="GO" id="GO:0005743">
    <property type="term" value="C:mitochondrial inner membrane"/>
    <property type="evidence" value="ECO:0007669"/>
    <property type="project" value="UniProtKB-SubCell"/>
</dbReference>
<evidence type="ECO:0000256" key="17">
    <source>
        <dbReference type="ARBA" id="ARBA00049551"/>
    </source>
</evidence>
<keyword evidence="13 18" id="KW-0520">NAD</keyword>
<dbReference type="InterPro" id="IPR003917">
    <property type="entry name" value="NADH_UbQ_OxRdtase_chain2"/>
</dbReference>
<feature type="transmembrane region" description="Helical" evidence="18">
    <location>
        <begin position="308"/>
        <end position="325"/>
    </location>
</feature>
<feature type="transmembrane region" description="Helical" evidence="18">
    <location>
        <begin position="233"/>
        <end position="254"/>
    </location>
</feature>
<feature type="domain" description="NADH:quinone oxidoreductase/Mrp antiporter transmembrane" evidence="19">
    <location>
        <begin position="22"/>
        <end position="277"/>
    </location>
</feature>
<evidence type="ECO:0000256" key="12">
    <source>
        <dbReference type="ARBA" id="ARBA00022989"/>
    </source>
</evidence>
<gene>
    <name evidence="20" type="primary">nad2</name>
</gene>
<evidence type="ECO:0000256" key="4">
    <source>
        <dbReference type="ARBA" id="ARBA00012944"/>
    </source>
</evidence>
<keyword evidence="11 18" id="KW-0249">Electron transport</keyword>
<comment type="function">
    <text evidence="18">Core subunit of the mitochondrial membrane respiratory chain NADH dehydrogenase (Complex I) which catalyzes electron transfer from NADH through the respiratory chain, using ubiquinone as an electron acceptor. Essential for the catalytic activity and assembly of complex I.</text>
</comment>
<feature type="transmembrane region" description="Helical" evidence="18">
    <location>
        <begin position="169"/>
        <end position="185"/>
    </location>
</feature>
<comment type="function">
    <text evidence="1">Core subunit of the mitochondrial membrane respiratory chain NADH dehydrogenase (Complex I) that is believed to belong to the minimal assembly required for catalysis. Complex I functions in the transfer of electrons from NADH to the respiratory chain. The immediate electron acceptor for the enzyme is believed to be ubiquinone.</text>
</comment>
<comment type="similarity">
    <text evidence="3 18">Belongs to the complex I subunit 2 family.</text>
</comment>
<keyword evidence="7 18" id="KW-0679">Respiratory chain</keyword>
<comment type="catalytic activity">
    <reaction evidence="17 18">
        <text>a ubiquinone + NADH + 5 H(+)(in) = a ubiquinol + NAD(+) + 4 H(+)(out)</text>
        <dbReference type="Rhea" id="RHEA:29091"/>
        <dbReference type="Rhea" id="RHEA-COMP:9565"/>
        <dbReference type="Rhea" id="RHEA-COMP:9566"/>
        <dbReference type="ChEBI" id="CHEBI:15378"/>
        <dbReference type="ChEBI" id="CHEBI:16389"/>
        <dbReference type="ChEBI" id="CHEBI:17976"/>
        <dbReference type="ChEBI" id="CHEBI:57540"/>
        <dbReference type="ChEBI" id="CHEBI:57945"/>
        <dbReference type="EC" id="7.1.1.2"/>
    </reaction>
</comment>
<evidence type="ECO:0000256" key="11">
    <source>
        <dbReference type="ARBA" id="ARBA00022982"/>
    </source>
</evidence>
<dbReference type="EMBL" id="MT242599">
    <property type="protein sequence ID" value="QLF99786.1"/>
    <property type="molecule type" value="Genomic_DNA"/>
</dbReference>
<evidence type="ECO:0000256" key="7">
    <source>
        <dbReference type="ARBA" id="ARBA00022660"/>
    </source>
</evidence>
<reference evidence="20" key="1">
    <citation type="submission" date="2020-03" db="EMBL/GenBank/DDBJ databases">
        <title>The complete mitochondrial genome of Palomena viridissima (Hemiptera: Pentatomidae) and phylogenetic analysis.</title>
        <authorList>
            <person name="Yuan M.-L."/>
            <person name="Zhang L.-J."/>
        </authorList>
    </citation>
    <scope>NUCLEOTIDE SEQUENCE</scope>
</reference>
<keyword evidence="8 18" id="KW-0812">Transmembrane</keyword>
<dbReference type="GO" id="GO:0008137">
    <property type="term" value="F:NADH dehydrogenase (ubiquinone) activity"/>
    <property type="evidence" value="ECO:0007669"/>
    <property type="project" value="UniProtKB-EC"/>
</dbReference>
<evidence type="ECO:0000256" key="16">
    <source>
        <dbReference type="ARBA" id="ARBA00023136"/>
    </source>
</evidence>
<evidence type="ECO:0000259" key="19">
    <source>
        <dbReference type="Pfam" id="PF00361"/>
    </source>
</evidence>
<sequence length="328" mass="38302">MKKSNSLFMFTLIMSTMITISSTNWISMWMGLELNMMSFIPLILQKSNKSSSEAAMIYFLIQSMSSIILLMMIMINMMKLSINEEIINYAITICILMKLGAAPFHKWMPEMMSKMKWINCFLLMTWQKMAPLMMISNLNNSNILINLSIIWSVGVGCLGGINTSSLRKLMAYSSINHLGWMMSIIKSINLWMLYWMIYSMITLMICFTMNSYNFLFMNQITTSNMMNTEKINLFILMLSMGGLPPFIGFLPKWITIQSMIYSKEFTMIFIMVMFSLVTLMFYMRIMINMFLLSNSESKWKLINYKKHSTVLFMMINFSLPVILIMDTF</sequence>
<evidence type="ECO:0000256" key="2">
    <source>
        <dbReference type="ARBA" id="ARBA00004448"/>
    </source>
</evidence>
<accession>A0A7D5JY47</accession>
<evidence type="ECO:0000256" key="1">
    <source>
        <dbReference type="ARBA" id="ARBA00003257"/>
    </source>
</evidence>
<keyword evidence="12 18" id="KW-1133">Transmembrane helix</keyword>
<dbReference type="AlphaFoldDB" id="A0A7D5JY47"/>
<feature type="transmembrane region" description="Helical" evidence="18">
    <location>
        <begin position="266"/>
        <end position="287"/>
    </location>
</feature>
<evidence type="ECO:0000256" key="10">
    <source>
        <dbReference type="ARBA" id="ARBA00022967"/>
    </source>
</evidence>
<evidence type="ECO:0000256" key="5">
    <source>
        <dbReference type="ARBA" id="ARBA00021008"/>
    </source>
</evidence>
<evidence type="ECO:0000256" key="9">
    <source>
        <dbReference type="ARBA" id="ARBA00022792"/>
    </source>
</evidence>